<dbReference type="Proteomes" id="UP001138997">
    <property type="component" value="Unassembled WGS sequence"/>
</dbReference>
<dbReference type="EMBL" id="JAJOMB010000007">
    <property type="protein sequence ID" value="MCD5312352.1"/>
    <property type="molecule type" value="Genomic_DNA"/>
</dbReference>
<dbReference type="PANTHER" id="PTHR35005">
    <property type="entry name" value="3-DEHYDRO-SCYLLO-INOSOSE HYDROLASE"/>
    <property type="match status" value="1"/>
</dbReference>
<comment type="cofactor">
    <cofactor evidence="1">
        <name>Zn(2+)</name>
        <dbReference type="ChEBI" id="CHEBI:29105"/>
    </cofactor>
</comment>
<protein>
    <submittedName>
        <fullName evidence="6">Mycofactocin biosynthesis peptidyl-dipeptidase MftE</fullName>
    </submittedName>
</protein>
<dbReference type="GO" id="GO:0009231">
    <property type="term" value="P:riboflavin biosynthetic process"/>
    <property type="evidence" value="ECO:0007669"/>
    <property type="project" value="TreeGrafter"/>
</dbReference>
<evidence type="ECO:0000313" key="6">
    <source>
        <dbReference type="EMBL" id="MCD5312352.1"/>
    </source>
</evidence>
<evidence type="ECO:0000256" key="4">
    <source>
        <dbReference type="ARBA" id="ARBA00022833"/>
    </source>
</evidence>
<dbReference type="AlphaFoldDB" id="A0A9X1NCC7"/>
<keyword evidence="7" id="KW-1185">Reference proteome</keyword>
<dbReference type="Gene3D" id="3.40.50.10310">
    <property type="entry name" value="Creatininase"/>
    <property type="match status" value="1"/>
</dbReference>
<dbReference type="InterPro" id="IPR024087">
    <property type="entry name" value="Creatininase-like_sf"/>
</dbReference>
<dbReference type="GO" id="GO:0016811">
    <property type="term" value="F:hydrolase activity, acting on carbon-nitrogen (but not peptide) bonds, in linear amides"/>
    <property type="evidence" value="ECO:0007669"/>
    <property type="project" value="TreeGrafter"/>
</dbReference>
<keyword evidence="2" id="KW-0479">Metal-binding</keyword>
<dbReference type="PANTHER" id="PTHR35005:SF1">
    <property type="entry name" value="2-AMINO-5-FORMYLAMINO-6-RIBOSYLAMINOPYRIMIDIN-4(3H)-ONE 5'-MONOPHOSPHATE DEFORMYLASE"/>
    <property type="match status" value="1"/>
</dbReference>
<name>A0A9X1NCC7_9ACTN</name>
<evidence type="ECO:0000256" key="1">
    <source>
        <dbReference type="ARBA" id="ARBA00001947"/>
    </source>
</evidence>
<evidence type="ECO:0000256" key="5">
    <source>
        <dbReference type="ARBA" id="ARBA00024029"/>
    </source>
</evidence>
<dbReference type="NCBIfam" id="TIGR03964">
    <property type="entry name" value="mycofact_creat"/>
    <property type="match status" value="1"/>
</dbReference>
<dbReference type="Pfam" id="PF02633">
    <property type="entry name" value="Creatininase"/>
    <property type="match status" value="1"/>
</dbReference>
<dbReference type="GO" id="GO:0046872">
    <property type="term" value="F:metal ion binding"/>
    <property type="evidence" value="ECO:0007669"/>
    <property type="project" value="UniProtKB-KW"/>
</dbReference>
<reference evidence="6" key="1">
    <citation type="submission" date="2021-11" db="EMBL/GenBank/DDBJ databases">
        <title>Streptomyces corallinus and Kineosporia corallina sp. nov., two new coral-derived marine actinobacteria.</title>
        <authorList>
            <person name="Buangrab K."/>
            <person name="Sutthacheep M."/>
            <person name="Yeemin T."/>
            <person name="Harunari E."/>
            <person name="Igarashi Y."/>
            <person name="Sripreechasak P."/>
            <person name="Kanchanasin P."/>
            <person name="Tanasupawat S."/>
            <person name="Phongsopitanun W."/>
        </authorList>
    </citation>
    <scope>NUCLEOTIDE SEQUENCE</scope>
    <source>
        <strain evidence="6">JCM 31032</strain>
    </source>
</reference>
<proteinExistence type="inferred from homology"/>
<accession>A0A9X1NCC7</accession>
<keyword evidence="3" id="KW-0378">Hydrolase</keyword>
<comment type="similarity">
    <text evidence="5">Belongs to the creatininase superfamily.</text>
</comment>
<comment type="caution">
    <text evidence="6">The sequence shown here is derived from an EMBL/GenBank/DDBJ whole genome shotgun (WGS) entry which is preliminary data.</text>
</comment>
<dbReference type="SUPFAM" id="SSF102215">
    <property type="entry name" value="Creatininase"/>
    <property type="match status" value="1"/>
</dbReference>
<evidence type="ECO:0000256" key="2">
    <source>
        <dbReference type="ARBA" id="ARBA00022723"/>
    </source>
</evidence>
<dbReference type="RefSeq" id="WP_231442466.1">
    <property type="nucleotide sequence ID" value="NZ_JAJOMB010000007.1"/>
</dbReference>
<dbReference type="InterPro" id="IPR023871">
    <property type="entry name" value="MftE"/>
</dbReference>
<organism evidence="6 7">
    <name type="scientific">Kineosporia babensis</name>
    <dbReference type="NCBI Taxonomy" id="499548"/>
    <lineage>
        <taxon>Bacteria</taxon>
        <taxon>Bacillati</taxon>
        <taxon>Actinomycetota</taxon>
        <taxon>Actinomycetes</taxon>
        <taxon>Kineosporiales</taxon>
        <taxon>Kineosporiaceae</taxon>
        <taxon>Kineosporia</taxon>
    </lineage>
</organism>
<dbReference type="InterPro" id="IPR003785">
    <property type="entry name" value="Creatininase/forma_Hydrolase"/>
</dbReference>
<gene>
    <name evidence="6" type="primary">mftE</name>
    <name evidence="6" type="ORF">LR394_15700</name>
</gene>
<evidence type="ECO:0000313" key="7">
    <source>
        <dbReference type="Proteomes" id="UP001138997"/>
    </source>
</evidence>
<sequence>MTRRRFARVAFLDLAAMTSPQIAEHAAGDGIIAIPIGSTEQHGPHLPLGTDRDVAVAVAQGLAELMPSVAVAPAVGYGSSGEHAGFPGTLSIGQEALELMLLELGRSAGETYRRQIFVNAHGGNAVPAVRAVRRLRAESRDVLLWMAMWDGDAHAGRAETSLQLAIQPGLVHEELAEAGNTTPVRELIDELRAGGVKAVSPNGVLGDPAGASAEEGDRLLQRLIDGLHTQVLAWDPPYGKLGI</sequence>
<evidence type="ECO:0000256" key="3">
    <source>
        <dbReference type="ARBA" id="ARBA00022801"/>
    </source>
</evidence>
<keyword evidence="4" id="KW-0862">Zinc</keyword>